<dbReference type="EMBL" id="GBXM01079788">
    <property type="protein sequence ID" value="JAH28789.1"/>
    <property type="molecule type" value="Transcribed_RNA"/>
</dbReference>
<dbReference type="AlphaFoldDB" id="A0A0E9RI84"/>
<sequence length="37" mass="3890">MIFICPPRAVSSTLVSLVGGWKNAPLQIKPLTGSHGI</sequence>
<proteinExistence type="predicted"/>
<organism evidence="1">
    <name type="scientific">Anguilla anguilla</name>
    <name type="common">European freshwater eel</name>
    <name type="synonym">Muraena anguilla</name>
    <dbReference type="NCBI Taxonomy" id="7936"/>
    <lineage>
        <taxon>Eukaryota</taxon>
        <taxon>Metazoa</taxon>
        <taxon>Chordata</taxon>
        <taxon>Craniata</taxon>
        <taxon>Vertebrata</taxon>
        <taxon>Euteleostomi</taxon>
        <taxon>Actinopterygii</taxon>
        <taxon>Neopterygii</taxon>
        <taxon>Teleostei</taxon>
        <taxon>Anguilliformes</taxon>
        <taxon>Anguillidae</taxon>
        <taxon>Anguilla</taxon>
    </lineage>
</organism>
<name>A0A0E9RI84_ANGAN</name>
<reference evidence="1" key="1">
    <citation type="submission" date="2014-11" db="EMBL/GenBank/DDBJ databases">
        <authorList>
            <person name="Amaro Gonzalez C."/>
        </authorList>
    </citation>
    <scope>NUCLEOTIDE SEQUENCE</scope>
</reference>
<accession>A0A0E9RI84</accession>
<protein>
    <submittedName>
        <fullName evidence="1">Uncharacterized protein</fullName>
    </submittedName>
</protein>
<reference evidence="1" key="2">
    <citation type="journal article" date="2015" name="Fish Shellfish Immunol.">
        <title>Early steps in the European eel (Anguilla anguilla)-Vibrio vulnificus interaction in the gills: Role of the RtxA13 toxin.</title>
        <authorList>
            <person name="Callol A."/>
            <person name="Pajuelo D."/>
            <person name="Ebbesson L."/>
            <person name="Teles M."/>
            <person name="MacKenzie S."/>
            <person name="Amaro C."/>
        </authorList>
    </citation>
    <scope>NUCLEOTIDE SEQUENCE</scope>
</reference>
<evidence type="ECO:0000313" key="1">
    <source>
        <dbReference type="EMBL" id="JAH28789.1"/>
    </source>
</evidence>